<dbReference type="Gene3D" id="3.40.50.300">
    <property type="entry name" value="P-loop containing nucleotide triphosphate hydrolases"/>
    <property type="match status" value="1"/>
</dbReference>
<organism evidence="2 3">
    <name type="scientific">Didymella glomerata</name>
    <dbReference type="NCBI Taxonomy" id="749621"/>
    <lineage>
        <taxon>Eukaryota</taxon>
        <taxon>Fungi</taxon>
        <taxon>Dikarya</taxon>
        <taxon>Ascomycota</taxon>
        <taxon>Pezizomycotina</taxon>
        <taxon>Dothideomycetes</taxon>
        <taxon>Pleosporomycetidae</taxon>
        <taxon>Pleosporales</taxon>
        <taxon>Pleosporineae</taxon>
        <taxon>Didymellaceae</taxon>
        <taxon>Didymella</taxon>
    </lineage>
</organism>
<evidence type="ECO:0000256" key="1">
    <source>
        <dbReference type="SAM" id="MobiDB-lite"/>
    </source>
</evidence>
<feature type="compositionally biased region" description="Basic and acidic residues" evidence="1">
    <location>
        <begin position="237"/>
        <end position="247"/>
    </location>
</feature>
<gene>
    <name evidence="2" type="ORF">N0V87_007737</name>
</gene>
<name>A0A9W8WUU7_9PLEO</name>
<sequence>MKAAGALNPDDLDRPLNSLAEVVRQFVWGSPKMRCILYHIQLISLENRRSTTHRKLFFLLHTPRSAEMCLKLAEYLAIRTILLDPSMTSDERLKHIHAFDTCNDPAILMATFSLNIADHDAQHRCADVVIVEPAFNYATEHKEYARCYRIVQTKAVDIIRLFVEDTYQEVQEFHMTQKPKTLFAAFMEIKKEVREEARRVGTLRTSDEIVRDAFGQLWRRVLDRKYADLAKVEARQANAVDEKREDGAAGGDSDASSNGDNGVGVGGGNEA</sequence>
<reference evidence="2" key="1">
    <citation type="submission" date="2022-10" db="EMBL/GenBank/DDBJ databases">
        <title>Tapping the CABI collections for fungal endophytes: first genome assemblies for Collariella, Neodidymelliopsis, Ascochyta clinopodiicola, Didymella pomorum, Didymosphaeria variabile, Neocosmospora piperis and Neocucurbitaria cava.</title>
        <authorList>
            <person name="Hill R."/>
        </authorList>
    </citation>
    <scope>NUCLEOTIDE SEQUENCE</scope>
    <source>
        <strain evidence="2">IMI 360193</strain>
    </source>
</reference>
<accession>A0A9W8WUU7</accession>
<dbReference type="EMBL" id="JAPEUV010000098">
    <property type="protein sequence ID" value="KAJ4333263.1"/>
    <property type="molecule type" value="Genomic_DNA"/>
</dbReference>
<protein>
    <recommendedName>
        <fullName evidence="4">Helicase C-terminal domain-containing protein</fullName>
    </recommendedName>
</protein>
<evidence type="ECO:0008006" key="4">
    <source>
        <dbReference type="Google" id="ProtNLM"/>
    </source>
</evidence>
<dbReference type="Proteomes" id="UP001140562">
    <property type="component" value="Unassembled WGS sequence"/>
</dbReference>
<proteinExistence type="predicted"/>
<evidence type="ECO:0000313" key="2">
    <source>
        <dbReference type="EMBL" id="KAJ4333263.1"/>
    </source>
</evidence>
<comment type="caution">
    <text evidence="2">The sequence shown here is derived from an EMBL/GenBank/DDBJ whole genome shotgun (WGS) entry which is preliminary data.</text>
</comment>
<dbReference type="AlphaFoldDB" id="A0A9W8WUU7"/>
<evidence type="ECO:0000313" key="3">
    <source>
        <dbReference type="Proteomes" id="UP001140562"/>
    </source>
</evidence>
<feature type="compositionally biased region" description="Low complexity" evidence="1">
    <location>
        <begin position="251"/>
        <end position="260"/>
    </location>
</feature>
<dbReference type="SUPFAM" id="SSF52540">
    <property type="entry name" value="P-loop containing nucleoside triphosphate hydrolases"/>
    <property type="match status" value="1"/>
</dbReference>
<feature type="region of interest" description="Disordered" evidence="1">
    <location>
        <begin position="237"/>
        <end position="271"/>
    </location>
</feature>
<dbReference type="OrthoDB" id="3798561at2759"/>
<keyword evidence="3" id="KW-1185">Reference proteome</keyword>
<dbReference type="InterPro" id="IPR027417">
    <property type="entry name" value="P-loop_NTPase"/>
</dbReference>
<feature type="compositionally biased region" description="Gly residues" evidence="1">
    <location>
        <begin position="261"/>
        <end position="271"/>
    </location>
</feature>